<evidence type="ECO:0000256" key="3">
    <source>
        <dbReference type="ARBA" id="ARBA00022679"/>
    </source>
</evidence>
<dbReference type="InterPro" id="IPR049704">
    <property type="entry name" value="Aminotrans_3_PPA_site"/>
</dbReference>
<evidence type="ECO:0000313" key="6">
    <source>
        <dbReference type="EMBL" id="MFC4161234.1"/>
    </source>
</evidence>
<comment type="cofactor">
    <cofactor evidence="1">
        <name>pyridoxal 5'-phosphate</name>
        <dbReference type="ChEBI" id="CHEBI:597326"/>
    </cofactor>
</comment>
<dbReference type="Pfam" id="PF00202">
    <property type="entry name" value="Aminotran_3"/>
    <property type="match status" value="1"/>
</dbReference>
<dbReference type="PROSITE" id="PS00600">
    <property type="entry name" value="AA_TRANSFER_CLASS_3"/>
    <property type="match status" value="1"/>
</dbReference>
<proteinExistence type="inferred from homology"/>
<dbReference type="PIRSF" id="PIRSF000521">
    <property type="entry name" value="Transaminase_4ab_Lys_Orn"/>
    <property type="match status" value="1"/>
</dbReference>
<organism evidence="6 7">
    <name type="scientific">Chitinimonas lacunae</name>
    <dbReference type="NCBI Taxonomy" id="1963018"/>
    <lineage>
        <taxon>Bacteria</taxon>
        <taxon>Pseudomonadati</taxon>
        <taxon>Pseudomonadota</taxon>
        <taxon>Betaproteobacteria</taxon>
        <taxon>Neisseriales</taxon>
        <taxon>Chitinibacteraceae</taxon>
        <taxon>Chitinimonas</taxon>
    </lineage>
</organism>
<dbReference type="RefSeq" id="WP_378166941.1">
    <property type="nucleotide sequence ID" value="NZ_JBHSBU010000001.1"/>
</dbReference>
<dbReference type="SUPFAM" id="SSF53383">
    <property type="entry name" value="PLP-dependent transferases"/>
    <property type="match status" value="1"/>
</dbReference>
<protein>
    <submittedName>
        <fullName evidence="6">Aspartate aminotransferase family protein</fullName>
    </submittedName>
</protein>
<comment type="similarity">
    <text evidence="5">Belongs to the class-III pyridoxal-phosphate-dependent aminotransferase family.</text>
</comment>
<dbReference type="CDD" id="cd00610">
    <property type="entry name" value="OAT_like"/>
    <property type="match status" value="1"/>
</dbReference>
<gene>
    <name evidence="6" type="ORF">ACFOW7_18000</name>
</gene>
<evidence type="ECO:0000313" key="7">
    <source>
        <dbReference type="Proteomes" id="UP001595791"/>
    </source>
</evidence>
<name>A0ABV8MV33_9NEIS</name>
<evidence type="ECO:0000256" key="2">
    <source>
        <dbReference type="ARBA" id="ARBA00022576"/>
    </source>
</evidence>
<accession>A0ABV8MV33</accession>
<dbReference type="EMBL" id="JBHSBU010000001">
    <property type="protein sequence ID" value="MFC4161234.1"/>
    <property type="molecule type" value="Genomic_DNA"/>
</dbReference>
<evidence type="ECO:0000256" key="4">
    <source>
        <dbReference type="ARBA" id="ARBA00022898"/>
    </source>
</evidence>
<dbReference type="Gene3D" id="3.40.640.10">
    <property type="entry name" value="Type I PLP-dependent aspartate aminotransferase-like (Major domain)"/>
    <property type="match status" value="1"/>
</dbReference>
<keyword evidence="4 5" id="KW-0663">Pyridoxal phosphate</keyword>
<evidence type="ECO:0000256" key="1">
    <source>
        <dbReference type="ARBA" id="ARBA00001933"/>
    </source>
</evidence>
<dbReference type="InterPro" id="IPR015421">
    <property type="entry name" value="PyrdxlP-dep_Trfase_major"/>
</dbReference>
<dbReference type="GO" id="GO:0008483">
    <property type="term" value="F:transaminase activity"/>
    <property type="evidence" value="ECO:0007669"/>
    <property type="project" value="UniProtKB-KW"/>
</dbReference>
<dbReference type="PANTHER" id="PTHR11986">
    <property type="entry name" value="AMINOTRANSFERASE CLASS III"/>
    <property type="match status" value="1"/>
</dbReference>
<keyword evidence="7" id="KW-1185">Reference proteome</keyword>
<keyword evidence="3" id="KW-0808">Transferase</keyword>
<dbReference type="InterPro" id="IPR015422">
    <property type="entry name" value="PyrdxlP-dep_Trfase_small"/>
</dbReference>
<reference evidence="7" key="1">
    <citation type="journal article" date="2019" name="Int. J. Syst. Evol. Microbiol.">
        <title>The Global Catalogue of Microorganisms (GCM) 10K type strain sequencing project: providing services to taxonomists for standard genome sequencing and annotation.</title>
        <authorList>
            <consortium name="The Broad Institute Genomics Platform"/>
            <consortium name="The Broad Institute Genome Sequencing Center for Infectious Disease"/>
            <person name="Wu L."/>
            <person name="Ma J."/>
        </authorList>
    </citation>
    <scope>NUCLEOTIDE SEQUENCE [LARGE SCALE GENOMIC DNA]</scope>
    <source>
        <strain evidence="7">LMG 29894</strain>
    </source>
</reference>
<dbReference type="PANTHER" id="PTHR11986:SF79">
    <property type="entry name" value="ACETYLORNITHINE AMINOTRANSFERASE, MITOCHONDRIAL"/>
    <property type="match status" value="1"/>
</dbReference>
<comment type="caution">
    <text evidence="6">The sequence shown here is derived from an EMBL/GenBank/DDBJ whole genome shotgun (WGS) entry which is preliminary data.</text>
</comment>
<keyword evidence="2 6" id="KW-0032">Aminotransferase</keyword>
<dbReference type="Proteomes" id="UP001595791">
    <property type="component" value="Unassembled WGS sequence"/>
</dbReference>
<dbReference type="InterPro" id="IPR015424">
    <property type="entry name" value="PyrdxlP-dep_Trfase"/>
</dbReference>
<dbReference type="InterPro" id="IPR050103">
    <property type="entry name" value="Class-III_PLP-dep_AT"/>
</dbReference>
<sequence>MSASTERAVLLDRCERHWSAAAAKLYRIAHSDVETAAEGGVVHGRDGRRYIDFACSYGVFIVGHRHPLVAERIQQALEQLAWLPPGTSHPSRAALSARLAALAPGDWGEVHYMNSGAEAIEQTLRYVLAVQAPRRRILAMADSYHGKTLAAMSVLGQNRTDTSFGPVTNAVEFLPYGDIAALRAAIDDTVAAVYIEPILGGMHLTVPPPGYLAELRRLCDAAGVLLVADEIQTAFGRCGRMFACEYDAVVPDMLVLSKGLTGGYASIACVMYGAALSARCPVEQVDRWGSSQGGHPFACEAALAALDVIESEQLVERAARQGERLCTGLRELARCFPRTVIDAPGIGLMAGLRLRGAACESLLSMELTKRGVHVGHSMNERAKAPVLRFYPPLAVEPETIDQVLALTAESLALIERKPRLALALMERFVNRMYALPNRLLRRLG</sequence>
<dbReference type="Gene3D" id="3.90.1150.10">
    <property type="entry name" value="Aspartate Aminotransferase, domain 1"/>
    <property type="match status" value="1"/>
</dbReference>
<evidence type="ECO:0000256" key="5">
    <source>
        <dbReference type="RuleBase" id="RU003560"/>
    </source>
</evidence>
<dbReference type="InterPro" id="IPR005814">
    <property type="entry name" value="Aminotrans_3"/>
</dbReference>